<dbReference type="RefSeq" id="WP_091474670.1">
    <property type="nucleotide sequence ID" value="NZ_FOIT01000003.1"/>
</dbReference>
<dbReference type="PROSITE" id="PS50850">
    <property type="entry name" value="MFS"/>
    <property type="match status" value="1"/>
</dbReference>
<feature type="transmembrane region" description="Helical" evidence="7">
    <location>
        <begin position="234"/>
        <end position="253"/>
    </location>
</feature>
<evidence type="ECO:0000256" key="4">
    <source>
        <dbReference type="ARBA" id="ARBA00022692"/>
    </source>
</evidence>
<feature type="transmembrane region" description="Helical" evidence="7">
    <location>
        <begin position="5"/>
        <end position="23"/>
    </location>
</feature>
<feature type="domain" description="Major facilitator superfamily (MFS) profile" evidence="8">
    <location>
        <begin position="1"/>
        <end position="377"/>
    </location>
</feature>
<keyword evidence="3" id="KW-0813">Transport</keyword>
<keyword evidence="5 7" id="KW-1133">Transmembrane helix</keyword>
<reference evidence="9 10" key="1">
    <citation type="submission" date="2016-10" db="EMBL/GenBank/DDBJ databases">
        <authorList>
            <person name="Varghese N."/>
            <person name="Submissions S."/>
        </authorList>
    </citation>
    <scope>NUCLEOTIDE SEQUENCE [LARGE SCALE GENOMIC DNA]</scope>
    <source>
        <strain evidence="9 10">IBRC-M10081</strain>
    </source>
</reference>
<dbReference type="AlphaFoldDB" id="A0A662Z2U9"/>
<dbReference type="InterPro" id="IPR020846">
    <property type="entry name" value="MFS_dom"/>
</dbReference>
<feature type="transmembrane region" description="Helical" evidence="7">
    <location>
        <begin position="353"/>
        <end position="373"/>
    </location>
</feature>
<dbReference type="SUPFAM" id="SSF103473">
    <property type="entry name" value="MFS general substrate transporter"/>
    <property type="match status" value="1"/>
</dbReference>
<feature type="transmembrane region" description="Helical" evidence="7">
    <location>
        <begin position="265"/>
        <end position="282"/>
    </location>
</feature>
<keyword evidence="6 7" id="KW-0472">Membrane</keyword>
<dbReference type="InterPro" id="IPR011701">
    <property type="entry name" value="MFS"/>
</dbReference>
<dbReference type="PANTHER" id="PTHR23531">
    <property type="entry name" value="QUINOLENE RESISTANCE PROTEIN NORA"/>
    <property type="match status" value="1"/>
</dbReference>
<keyword evidence="10" id="KW-1185">Reference proteome</keyword>
<feature type="transmembrane region" description="Helical" evidence="7">
    <location>
        <begin position="126"/>
        <end position="150"/>
    </location>
</feature>
<keyword evidence="4 7" id="KW-0812">Transmembrane</keyword>
<dbReference type="EMBL" id="FOIT01000003">
    <property type="protein sequence ID" value="SEV99395.1"/>
    <property type="molecule type" value="Genomic_DNA"/>
</dbReference>
<dbReference type="CDD" id="cd17325">
    <property type="entry name" value="MFS_MdtG_SLC18_like"/>
    <property type="match status" value="1"/>
</dbReference>
<dbReference type="InterPro" id="IPR052714">
    <property type="entry name" value="MFS_Exporter"/>
</dbReference>
<feature type="transmembrane region" description="Helical" evidence="7">
    <location>
        <begin position="91"/>
        <end position="114"/>
    </location>
</feature>
<feature type="transmembrane region" description="Helical" evidence="7">
    <location>
        <begin position="288"/>
        <end position="306"/>
    </location>
</feature>
<evidence type="ECO:0000256" key="7">
    <source>
        <dbReference type="SAM" id="Phobius"/>
    </source>
</evidence>
<dbReference type="Proteomes" id="UP000243605">
    <property type="component" value="Unassembled WGS sequence"/>
</dbReference>
<dbReference type="Pfam" id="PF07690">
    <property type="entry name" value="MFS_1"/>
    <property type="match status" value="1"/>
</dbReference>
<feature type="transmembrane region" description="Helical" evidence="7">
    <location>
        <begin position="195"/>
        <end position="214"/>
    </location>
</feature>
<dbReference type="GO" id="GO:0005886">
    <property type="term" value="C:plasma membrane"/>
    <property type="evidence" value="ECO:0007669"/>
    <property type="project" value="UniProtKB-SubCell"/>
</dbReference>
<evidence type="ECO:0000313" key="10">
    <source>
        <dbReference type="Proteomes" id="UP000243605"/>
    </source>
</evidence>
<dbReference type="InterPro" id="IPR001958">
    <property type="entry name" value="Tet-R_TetA/multi-R_MdtG-like"/>
</dbReference>
<feature type="transmembrane region" description="Helical" evidence="7">
    <location>
        <begin position="67"/>
        <end position="85"/>
    </location>
</feature>
<dbReference type="PRINTS" id="PR01035">
    <property type="entry name" value="TCRTETA"/>
</dbReference>
<organism evidence="9 10">
    <name type="scientific">Aliicoccus persicus</name>
    <dbReference type="NCBI Taxonomy" id="930138"/>
    <lineage>
        <taxon>Bacteria</taxon>
        <taxon>Bacillati</taxon>
        <taxon>Bacillota</taxon>
        <taxon>Bacilli</taxon>
        <taxon>Bacillales</taxon>
        <taxon>Staphylococcaceae</taxon>
        <taxon>Aliicoccus</taxon>
    </lineage>
</organism>
<comment type="subcellular location">
    <subcellularLocation>
        <location evidence="1">Cell membrane</location>
        <topology evidence="1">Multi-pass membrane protein</topology>
    </subcellularLocation>
</comment>
<dbReference type="GO" id="GO:0022857">
    <property type="term" value="F:transmembrane transporter activity"/>
    <property type="evidence" value="ECO:0007669"/>
    <property type="project" value="InterPro"/>
</dbReference>
<feature type="transmembrane region" description="Helical" evidence="7">
    <location>
        <begin position="327"/>
        <end position="347"/>
    </location>
</feature>
<proteinExistence type="inferred from homology"/>
<evidence type="ECO:0000313" key="9">
    <source>
        <dbReference type="EMBL" id="SEV99395.1"/>
    </source>
</evidence>
<protein>
    <submittedName>
        <fullName evidence="9">Predicted arabinose efflux permease, MFS family</fullName>
    </submittedName>
</protein>
<evidence type="ECO:0000256" key="6">
    <source>
        <dbReference type="ARBA" id="ARBA00023136"/>
    </source>
</evidence>
<accession>A0A662Z2U9</accession>
<dbReference type="PANTHER" id="PTHR23531:SF1">
    <property type="entry name" value="QUINOLENE RESISTANCE PROTEIN NORA"/>
    <property type="match status" value="1"/>
</dbReference>
<sequence>MSRLIYVVIVIVFLDLFIQLPIITPFAMSLGATEYVAGFIVAIYSFFNIFGNIIGGFFADKIGRRRLLYIAMGGQVIILLMYVFVPNIFLLVILRSIHGFTSGLLTPAAFSLVADISKKATVGRSMAFTGVAIGTAAVIGPAMGGIISSVASYQTVYLTTAIIFLVSIIIIRLVVLESTTRDSRKKHYETNFLELLLRPTLIFAYIAAFTLMISNGSLAFGLPLKTEALGLDDTSTGLLLSVFGITAIGVFATPLNRMYSNIKPEILVTIGIFIIGLSMILLHFVPTIFTTFLVMVLYGLGFSLVFPSMNKVVALYANMSERGKANGLFYGFFSLGTVAGSYLSGIFATYFQLPFVFIGITLILLQLVLMILMRKNRQVI</sequence>
<evidence type="ECO:0000256" key="1">
    <source>
        <dbReference type="ARBA" id="ARBA00004651"/>
    </source>
</evidence>
<evidence type="ECO:0000259" key="8">
    <source>
        <dbReference type="PROSITE" id="PS50850"/>
    </source>
</evidence>
<evidence type="ECO:0000256" key="2">
    <source>
        <dbReference type="ARBA" id="ARBA00007520"/>
    </source>
</evidence>
<dbReference type="InterPro" id="IPR036259">
    <property type="entry name" value="MFS_trans_sf"/>
</dbReference>
<feature type="transmembrane region" description="Helical" evidence="7">
    <location>
        <begin position="156"/>
        <end position="175"/>
    </location>
</feature>
<evidence type="ECO:0000256" key="5">
    <source>
        <dbReference type="ARBA" id="ARBA00022989"/>
    </source>
</evidence>
<evidence type="ECO:0000256" key="3">
    <source>
        <dbReference type="ARBA" id="ARBA00022448"/>
    </source>
</evidence>
<dbReference type="Gene3D" id="1.20.1250.20">
    <property type="entry name" value="MFS general substrate transporter like domains"/>
    <property type="match status" value="1"/>
</dbReference>
<dbReference type="InterPro" id="IPR005829">
    <property type="entry name" value="Sugar_transporter_CS"/>
</dbReference>
<gene>
    <name evidence="9" type="ORF">SAMN05192557_1111</name>
</gene>
<dbReference type="OrthoDB" id="9793283at2"/>
<dbReference type="PROSITE" id="PS00216">
    <property type="entry name" value="SUGAR_TRANSPORT_1"/>
    <property type="match status" value="1"/>
</dbReference>
<feature type="transmembrane region" description="Helical" evidence="7">
    <location>
        <begin position="35"/>
        <end position="55"/>
    </location>
</feature>
<name>A0A662Z2U9_9STAP</name>
<comment type="similarity">
    <text evidence="2">Belongs to the major facilitator superfamily. TCR/Tet family.</text>
</comment>